<organism evidence="2 3">
    <name type="scientific">Pleurodeles waltl</name>
    <name type="common">Iberian ribbed newt</name>
    <dbReference type="NCBI Taxonomy" id="8319"/>
    <lineage>
        <taxon>Eukaryota</taxon>
        <taxon>Metazoa</taxon>
        <taxon>Chordata</taxon>
        <taxon>Craniata</taxon>
        <taxon>Vertebrata</taxon>
        <taxon>Euteleostomi</taxon>
        <taxon>Amphibia</taxon>
        <taxon>Batrachia</taxon>
        <taxon>Caudata</taxon>
        <taxon>Salamandroidea</taxon>
        <taxon>Salamandridae</taxon>
        <taxon>Pleurodelinae</taxon>
        <taxon>Pleurodeles</taxon>
    </lineage>
</organism>
<evidence type="ECO:0000313" key="2">
    <source>
        <dbReference type="EMBL" id="KAJ1161935.1"/>
    </source>
</evidence>
<dbReference type="AlphaFoldDB" id="A0AAV7SDM2"/>
<name>A0AAV7SDM2_PLEWA</name>
<evidence type="ECO:0000313" key="3">
    <source>
        <dbReference type="Proteomes" id="UP001066276"/>
    </source>
</evidence>
<accession>A0AAV7SDM2</accession>
<evidence type="ECO:0000256" key="1">
    <source>
        <dbReference type="SAM" id="MobiDB-lite"/>
    </source>
</evidence>
<protein>
    <submittedName>
        <fullName evidence="2">Uncharacterized protein</fullName>
    </submittedName>
</protein>
<feature type="region of interest" description="Disordered" evidence="1">
    <location>
        <begin position="1"/>
        <end position="94"/>
    </location>
</feature>
<feature type="compositionally biased region" description="Basic and acidic residues" evidence="1">
    <location>
        <begin position="43"/>
        <end position="64"/>
    </location>
</feature>
<reference evidence="2" key="1">
    <citation type="journal article" date="2022" name="bioRxiv">
        <title>Sequencing and chromosome-scale assembly of the giantPleurodeles waltlgenome.</title>
        <authorList>
            <person name="Brown T."/>
            <person name="Elewa A."/>
            <person name="Iarovenko S."/>
            <person name="Subramanian E."/>
            <person name="Araus A.J."/>
            <person name="Petzold A."/>
            <person name="Susuki M."/>
            <person name="Suzuki K.-i.T."/>
            <person name="Hayashi T."/>
            <person name="Toyoda A."/>
            <person name="Oliveira C."/>
            <person name="Osipova E."/>
            <person name="Leigh N.D."/>
            <person name="Simon A."/>
            <person name="Yun M.H."/>
        </authorList>
    </citation>
    <scope>NUCLEOTIDE SEQUENCE</scope>
    <source>
        <strain evidence="2">20211129_DDA</strain>
        <tissue evidence="2">Liver</tissue>
    </source>
</reference>
<dbReference type="Proteomes" id="UP001066276">
    <property type="component" value="Chromosome 4_2"/>
</dbReference>
<proteinExistence type="predicted"/>
<comment type="caution">
    <text evidence="2">The sequence shown here is derived from an EMBL/GenBank/DDBJ whole genome shotgun (WGS) entry which is preliminary data.</text>
</comment>
<gene>
    <name evidence="2" type="ORF">NDU88_002415</name>
</gene>
<dbReference type="EMBL" id="JANPWB010000008">
    <property type="protein sequence ID" value="KAJ1161935.1"/>
    <property type="molecule type" value="Genomic_DNA"/>
</dbReference>
<keyword evidence="3" id="KW-1185">Reference proteome</keyword>
<sequence length="94" mass="10324">MATGDSAMITATDTDHTHEPAEECPVSTFWNAEHPEVFPNPDIRVEDARTQQEAEPERGERVELESGEGAELEEKERVASEEGGGNSAQQRSLD</sequence>